<protein>
    <submittedName>
        <fullName evidence="3">4-oxalocrotonate tautomerase</fullName>
    </submittedName>
</protein>
<reference evidence="3" key="1">
    <citation type="journal article" date="2015" name="Chem. Biol.">
        <title>Characterization of the Biosynthetic Gene Cluster for Benzoxazole Antibiotics A33853 Reveals Unusual Assembly Logic.</title>
        <authorList>
            <person name="Lv M."/>
            <person name="Zhao J."/>
            <person name="Deng Z."/>
            <person name="Yu Y."/>
        </authorList>
    </citation>
    <scope>NUCLEOTIDE SEQUENCE</scope>
    <source>
        <strain evidence="3">NRRL 12068</strain>
    </source>
</reference>
<gene>
    <name evidence="3" type="primary">bomF</name>
</gene>
<dbReference type="Pfam" id="PF01361">
    <property type="entry name" value="Tautomerase"/>
    <property type="match status" value="1"/>
</dbReference>
<dbReference type="GO" id="GO:0016853">
    <property type="term" value="F:isomerase activity"/>
    <property type="evidence" value="ECO:0007669"/>
    <property type="project" value="UniProtKB-KW"/>
</dbReference>
<dbReference type="AlphaFoldDB" id="A0A0M5L3F2"/>
<feature type="domain" description="4-oxalocrotonate tautomerase-like" evidence="2">
    <location>
        <begin position="2"/>
        <end position="58"/>
    </location>
</feature>
<organism evidence="3">
    <name type="scientific">Streptomyces sp. NRRL 12068</name>
    <dbReference type="NCBI Taxonomy" id="1715678"/>
    <lineage>
        <taxon>Bacteria</taxon>
        <taxon>Bacillati</taxon>
        <taxon>Actinomycetota</taxon>
        <taxon>Actinomycetes</taxon>
        <taxon>Kitasatosporales</taxon>
        <taxon>Streptomycetaceae</taxon>
        <taxon>Streptomyces</taxon>
    </lineage>
</organism>
<proteinExistence type="predicted"/>
<name>A0A0M5L3F2_9ACTN</name>
<dbReference type="InterPro" id="IPR004370">
    <property type="entry name" value="4-OT-like_dom"/>
</dbReference>
<accession>A0A0M5L3F2</accession>
<dbReference type="InterPro" id="IPR014347">
    <property type="entry name" value="Tautomerase/MIF_sf"/>
</dbReference>
<evidence type="ECO:0000256" key="1">
    <source>
        <dbReference type="ARBA" id="ARBA00023235"/>
    </source>
</evidence>
<keyword evidence="1" id="KW-0413">Isomerase</keyword>
<evidence type="ECO:0000313" key="3">
    <source>
        <dbReference type="EMBL" id="ALE27498.1"/>
    </source>
</evidence>
<dbReference type="Gene3D" id="3.30.429.10">
    <property type="entry name" value="Macrophage Migration Inhibitory Factor"/>
    <property type="match status" value="1"/>
</dbReference>
<sequence>MPLIDVKLYEGRLDGATETELIARITDAVAEVFGDSARAATWVVLQEVPATRWGIAGVPGKPPLSARG</sequence>
<dbReference type="EMBL" id="KR476659">
    <property type="protein sequence ID" value="ALE27498.1"/>
    <property type="molecule type" value="Genomic_DNA"/>
</dbReference>
<evidence type="ECO:0000259" key="2">
    <source>
        <dbReference type="Pfam" id="PF01361"/>
    </source>
</evidence>
<dbReference type="SUPFAM" id="SSF55331">
    <property type="entry name" value="Tautomerase/MIF"/>
    <property type="match status" value="1"/>
</dbReference>